<dbReference type="Proteomes" id="UP000800235">
    <property type="component" value="Unassembled WGS sequence"/>
</dbReference>
<dbReference type="InterPro" id="IPR013736">
    <property type="entry name" value="Xaa-Pro_dipept_C"/>
</dbReference>
<dbReference type="InterPro" id="IPR029058">
    <property type="entry name" value="AB_hydrolase_fold"/>
</dbReference>
<dbReference type="OrthoDB" id="416441at2759"/>
<dbReference type="EMBL" id="MU007173">
    <property type="protein sequence ID" value="KAF2415960.1"/>
    <property type="molecule type" value="Genomic_DNA"/>
</dbReference>
<dbReference type="InterPro" id="IPR005674">
    <property type="entry name" value="CocE/Ser_esterase"/>
</dbReference>
<dbReference type="Pfam" id="PF02129">
    <property type="entry name" value="Peptidase_S15"/>
    <property type="match status" value="1"/>
</dbReference>
<evidence type="ECO:0000256" key="1">
    <source>
        <dbReference type="ARBA" id="ARBA00022801"/>
    </source>
</evidence>
<dbReference type="SUPFAM" id="SSF53474">
    <property type="entry name" value="alpha/beta-Hydrolases"/>
    <property type="match status" value="1"/>
</dbReference>
<dbReference type="SUPFAM" id="SSF49785">
    <property type="entry name" value="Galactose-binding domain-like"/>
    <property type="match status" value="1"/>
</dbReference>
<organism evidence="3 4">
    <name type="scientific">Tothia fuscella</name>
    <dbReference type="NCBI Taxonomy" id="1048955"/>
    <lineage>
        <taxon>Eukaryota</taxon>
        <taxon>Fungi</taxon>
        <taxon>Dikarya</taxon>
        <taxon>Ascomycota</taxon>
        <taxon>Pezizomycotina</taxon>
        <taxon>Dothideomycetes</taxon>
        <taxon>Pleosporomycetidae</taxon>
        <taxon>Venturiales</taxon>
        <taxon>Cylindrosympodiaceae</taxon>
        <taxon>Tothia</taxon>
    </lineage>
</organism>
<evidence type="ECO:0000313" key="3">
    <source>
        <dbReference type="EMBL" id="KAF2415960.1"/>
    </source>
</evidence>
<dbReference type="Gene3D" id="3.40.50.1820">
    <property type="entry name" value="alpha/beta hydrolase"/>
    <property type="match status" value="1"/>
</dbReference>
<keyword evidence="1" id="KW-0378">Hydrolase</keyword>
<evidence type="ECO:0000313" key="4">
    <source>
        <dbReference type="Proteomes" id="UP000800235"/>
    </source>
</evidence>
<name>A0A9P4NDR5_9PEZI</name>
<dbReference type="Pfam" id="PF08530">
    <property type="entry name" value="PepX_C"/>
    <property type="match status" value="1"/>
</dbReference>
<comment type="caution">
    <text evidence="3">The sequence shown here is derived from an EMBL/GenBank/DDBJ whole genome shotgun (WGS) entry which is preliminary data.</text>
</comment>
<dbReference type="InterPro" id="IPR008979">
    <property type="entry name" value="Galactose-bd-like_sf"/>
</dbReference>
<dbReference type="Gene3D" id="2.60.120.260">
    <property type="entry name" value="Galactose-binding domain-like"/>
    <property type="match status" value="1"/>
</dbReference>
<dbReference type="InterPro" id="IPR000383">
    <property type="entry name" value="Xaa-Pro-like_dom"/>
</dbReference>
<accession>A0A9P4NDR5</accession>
<dbReference type="GO" id="GO:0008239">
    <property type="term" value="F:dipeptidyl-peptidase activity"/>
    <property type="evidence" value="ECO:0007669"/>
    <property type="project" value="InterPro"/>
</dbReference>
<proteinExistence type="predicted"/>
<gene>
    <name evidence="3" type="ORF">EJ08DRAFT_666783</name>
</gene>
<sequence length="490" mass="55257">MDFGYALVRIDSRGIGNSEGRLDVFGIERSNKIGADAEGQDLYDIIEWIGTQSWCNGKVATRGISYYGMVSYWATMQKPPHLAACVSYESASDLYLANRKGGVFNPSFQTHWFRNLVMATQRGEYRNQGVWTVLDKLRRLSDIETPMYLAGNWSDSELHLPGNLIAFNSISSKAKWLEMHHGNHLAAYHLLDHVRRQRQFLDYFLKMERSNGMDEVPRIRFAIKHGTTEFYRTEQSFPPADAKTKELFLTSGLKLVSEKLAESPQPIEYQAMKDILTLKSEAFDSTFEILGSPYIELDVITEAKDMDLYITLRAKDPSGKVVVLAGNHDEPMPSIVRAYFRMSHRVDKQTLLAQNVPILPGAEPQPIEPGKKYSVIIPFPPTTYIIDPGCSIEIDLGSADPKDTIPINLHKGGDITLNRFAGKNTIYSHGKLVLPYVERPRALNRFKNSRGSTYSICSVSPMSPANQLSREVKRPRIWHIFGCPVFGLSG</sequence>
<keyword evidence="4" id="KW-1185">Reference proteome</keyword>
<reference evidence="3" key="1">
    <citation type="journal article" date="2020" name="Stud. Mycol.">
        <title>101 Dothideomycetes genomes: a test case for predicting lifestyles and emergence of pathogens.</title>
        <authorList>
            <person name="Haridas S."/>
            <person name="Albert R."/>
            <person name="Binder M."/>
            <person name="Bloem J."/>
            <person name="Labutti K."/>
            <person name="Salamov A."/>
            <person name="Andreopoulos B."/>
            <person name="Baker S."/>
            <person name="Barry K."/>
            <person name="Bills G."/>
            <person name="Bluhm B."/>
            <person name="Cannon C."/>
            <person name="Castanera R."/>
            <person name="Culley D."/>
            <person name="Daum C."/>
            <person name="Ezra D."/>
            <person name="Gonzalez J."/>
            <person name="Henrissat B."/>
            <person name="Kuo A."/>
            <person name="Liang C."/>
            <person name="Lipzen A."/>
            <person name="Lutzoni F."/>
            <person name="Magnuson J."/>
            <person name="Mondo S."/>
            <person name="Nolan M."/>
            <person name="Ohm R."/>
            <person name="Pangilinan J."/>
            <person name="Park H.-J."/>
            <person name="Ramirez L."/>
            <person name="Alfaro M."/>
            <person name="Sun H."/>
            <person name="Tritt A."/>
            <person name="Yoshinaga Y."/>
            <person name="Zwiers L.-H."/>
            <person name="Turgeon B."/>
            <person name="Goodwin S."/>
            <person name="Spatafora J."/>
            <person name="Crous P."/>
            <person name="Grigoriev I."/>
        </authorList>
    </citation>
    <scope>NUCLEOTIDE SEQUENCE</scope>
    <source>
        <strain evidence="3">CBS 130266</strain>
    </source>
</reference>
<dbReference type="SMART" id="SM00939">
    <property type="entry name" value="PepX_C"/>
    <property type="match status" value="1"/>
</dbReference>
<dbReference type="AlphaFoldDB" id="A0A9P4NDR5"/>
<dbReference type="NCBIfam" id="TIGR00976">
    <property type="entry name" value="CocE_NonD"/>
    <property type="match status" value="1"/>
</dbReference>
<feature type="domain" description="Xaa-Pro dipeptidyl-peptidase C-terminal" evidence="2">
    <location>
        <begin position="198"/>
        <end position="438"/>
    </location>
</feature>
<protein>
    <submittedName>
        <fullName evidence="3">Alpha/beta-hydrolase</fullName>
    </submittedName>
</protein>
<evidence type="ECO:0000259" key="2">
    <source>
        <dbReference type="SMART" id="SM00939"/>
    </source>
</evidence>